<dbReference type="EMBL" id="AVOT02121403">
    <property type="protein sequence ID" value="MBW0585602.1"/>
    <property type="molecule type" value="Genomic_DNA"/>
</dbReference>
<organism evidence="2 3">
    <name type="scientific">Austropuccinia psidii MF-1</name>
    <dbReference type="NCBI Taxonomy" id="1389203"/>
    <lineage>
        <taxon>Eukaryota</taxon>
        <taxon>Fungi</taxon>
        <taxon>Dikarya</taxon>
        <taxon>Basidiomycota</taxon>
        <taxon>Pucciniomycotina</taxon>
        <taxon>Pucciniomycetes</taxon>
        <taxon>Pucciniales</taxon>
        <taxon>Sphaerophragmiaceae</taxon>
        <taxon>Austropuccinia</taxon>
    </lineage>
</organism>
<dbReference type="InterPro" id="IPR043128">
    <property type="entry name" value="Rev_trsase/Diguanyl_cyclase"/>
</dbReference>
<evidence type="ECO:0000313" key="3">
    <source>
        <dbReference type="Proteomes" id="UP000765509"/>
    </source>
</evidence>
<name>A0A9Q3KTR0_9BASI</name>
<evidence type="ECO:0008006" key="4">
    <source>
        <dbReference type="Google" id="ProtNLM"/>
    </source>
</evidence>
<dbReference type="Gene3D" id="3.10.10.10">
    <property type="entry name" value="HIV Type 1 Reverse Transcriptase, subunit A, domain 1"/>
    <property type="match status" value="1"/>
</dbReference>
<dbReference type="OrthoDB" id="5599163at2759"/>
<evidence type="ECO:0000313" key="2">
    <source>
        <dbReference type="EMBL" id="MBW0585602.1"/>
    </source>
</evidence>
<comment type="caution">
    <text evidence="2">The sequence shown here is derived from an EMBL/GenBank/DDBJ whole genome shotgun (WGS) entry which is preliminary data.</text>
</comment>
<dbReference type="Proteomes" id="UP000765509">
    <property type="component" value="Unassembled WGS sequence"/>
</dbReference>
<proteinExistence type="predicted"/>
<reference evidence="2" key="1">
    <citation type="submission" date="2021-03" db="EMBL/GenBank/DDBJ databases">
        <title>Draft genome sequence of rust myrtle Austropuccinia psidii MF-1, a brazilian biotype.</title>
        <authorList>
            <person name="Quecine M.C."/>
            <person name="Pachon D.M.R."/>
            <person name="Bonatelli M.L."/>
            <person name="Correr F.H."/>
            <person name="Franceschini L.M."/>
            <person name="Leite T.F."/>
            <person name="Margarido G.R.A."/>
            <person name="Almeida C.A."/>
            <person name="Ferrarezi J.A."/>
            <person name="Labate C.A."/>
        </authorList>
    </citation>
    <scope>NUCLEOTIDE SEQUENCE</scope>
    <source>
        <strain evidence="2">MF-1</strain>
    </source>
</reference>
<dbReference type="SUPFAM" id="SSF56672">
    <property type="entry name" value="DNA/RNA polymerases"/>
    <property type="match status" value="1"/>
</dbReference>
<dbReference type="Gene3D" id="3.30.70.270">
    <property type="match status" value="1"/>
</dbReference>
<dbReference type="AlphaFoldDB" id="A0A9Q3KTR0"/>
<keyword evidence="3" id="KW-1185">Reference proteome</keyword>
<accession>A0A9Q3KTR0</accession>
<gene>
    <name evidence="2" type="ORF">O181_125317</name>
</gene>
<sequence length="238" mass="26804">MEAQANAAKYKSVLKKVRPVNEAMPQDLNPPLGRPELSRDPYETPLSPNPPPFFETSKVTEERISMINFGPSGWLSEEEINLLNNVILLRQKAIAFCEEERGVLKHSYGKPYKIPVIPHEPWQKKPIPIPKSILPQFIELVRERIRTGLYEQSTSSYNSPVFCVAKPNAKLRIVHDLQDLNKVTIKDAGLPTNVDEFVGSFSGRACYGLGDIMGGYGERELDITIRTLTTFETPLGRL</sequence>
<evidence type="ECO:0000256" key="1">
    <source>
        <dbReference type="SAM" id="MobiDB-lite"/>
    </source>
</evidence>
<dbReference type="InterPro" id="IPR043502">
    <property type="entry name" value="DNA/RNA_pol_sf"/>
</dbReference>
<protein>
    <recommendedName>
        <fullName evidence="4">Reverse transcriptase domain-containing protein</fullName>
    </recommendedName>
</protein>
<feature type="region of interest" description="Disordered" evidence="1">
    <location>
        <begin position="21"/>
        <end position="51"/>
    </location>
</feature>